<evidence type="ECO:0000313" key="1">
    <source>
        <dbReference type="EMBL" id="KAH9521179.1"/>
    </source>
</evidence>
<dbReference type="Proteomes" id="UP000790347">
    <property type="component" value="Unassembled WGS sequence"/>
</dbReference>
<comment type="caution">
    <text evidence="1">The sequence shown here is derived from an EMBL/GenBank/DDBJ whole genome shotgun (WGS) entry which is preliminary data.</text>
</comment>
<gene>
    <name evidence="1" type="ORF">DERF_004852</name>
</gene>
<organism evidence="1 2">
    <name type="scientific">Dermatophagoides farinae</name>
    <name type="common">American house dust mite</name>
    <dbReference type="NCBI Taxonomy" id="6954"/>
    <lineage>
        <taxon>Eukaryota</taxon>
        <taxon>Metazoa</taxon>
        <taxon>Ecdysozoa</taxon>
        <taxon>Arthropoda</taxon>
        <taxon>Chelicerata</taxon>
        <taxon>Arachnida</taxon>
        <taxon>Acari</taxon>
        <taxon>Acariformes</taxon>
        <taxon>Sarcoptiformes</taxon>
        <taxon>Astigmata</taxon>
        <taxon>Psoroptidia</taxon>
        <taxon>Analgoidea</taxon>
        <taxon>Pyroglyphidae</taxon>
        <taxon>Dermatophagoidinae</taxon>
        <taxon>Dermatophagoides</taxon>
    </lineage>
</organism>
<dbReference type="AlphaFoldDB" id="A0A922I2T6"/>
<proteinExistence type="predicted"/>
<dbReference type="EMBL" id="ASGP02000002">
    <property type="protein sequence ID" value="KAH9521179.1"/>
    <property type="molecule type" value="Genomic_DNA"/>
</dbReference>
<name>A0A922I2T6_DERFA</name>
<accession>A0A922I2T6</accession>
<keyword evidence="2" id="KW-1185">Reference proteome</keyword>
<sequence length="53" mass="5567">MLVAIFSHKEFVVIVVDVREMFMLLGHSHPHFGPPLLTMVGGGGGGGDGAANY</sequence>
<reference evidence="1" key="2">
    <citation type="journal article" date="2022" name="Res Sq">
        <title>Comparative Genomics Reveals Insights into the Divergent Evolution of Astigmatic Mites and Household Pest Adaptations.</title>
        <authorList>
            <person name="Xiong Q."/>
            <person name="Wan A.T.-Y."/>
            <person name="Liu X.-Y."/>
            <person name="Fung C.S.-H."/>
            <person name="Xiao X."/>
            <person name="Malainual N."/>
            <person name="Hou J."/>
            <person name="Wang L."/>
            <person name="Wang M."/>
            <person name="Yang K."/>
            <person name="Cui Y."/>
            <person name="Leung E."/>
            <person name="Nong W."/>
            <person name="Shin S.-K."/>
            <person name="Au S."/>
            <person name="Jeong K.Y."/>
            <person name="Chew F.T."/>
            <person name="Hui J."/>
            <person name="Leung T.F."/>
            <person name="Tungtrongchitr A."/>
            <person name="Zhong N."/>
            <person name="Liu Z."/>
            <person name="Tsui S."/>
        </authorList>
    </citation>
    <scope>NUCLEOTIDE SEQUENCE</scope>
    <source>
        <strain evidence="1">Derf</strain>
        <tissue evidence="1">Whole organism</tissue>
    </source>
</reference>
<reference evidence="1" key="1">
    <citation type="submission" date="2013-05" db="EMBL/GenBank/DDBJ databases">
        <authorList>
            <person name="Yim A.K.Y."/>
            <person name="Chan T.F."/>
            <person name="Ji K.M."/>
            <person name="Liu X.Y."/>
            <person name="Zhou J.W."/>
            <person name="Li R.Q."/>
            <person name="Yang K.Y."/>
            <person name="Li J."/>
            <person name="Li M."/>
            <person name="Law P.T.W."/>
            <person name="Wu Y.L."/>
            <person name="Cai Z.L."/>
            <person name="Qin H."/>
            <person name="Bao Y."/>
            <person name="Leung R.K.K."/>
            <person name="Ng P.K.S."/>
            <person name="Zou J."/>
            <person name="Zhong X.J."/>
            <person name="Ran P.X."/>
            <person name="Zhong N.S."/>
            <person name="Liu Z.G."/>
            <person name="Tsui S.K.W."/>
        </authorList>
    </citation>
    <scope>NUCLEOTIDE SEQUENCE</scope>
    <source>
        <strain evidence="1">Derf</strain>
        <tissue evidence="1">Whole organism</tissue>
    </source>
</reference>
<evidence type="ECO:0000313" key="2">
    <source>
        <dbReference type="Proteomes" id="UP000790347"/>
    </source>
</evidence>
<protein>
    <submittedName>
        <fullName evidence="1">Uncharacterized protein</fullName>
    </submittedName>
</protein>